<sequence length="295" mass="32072">MSVIIGTSNHDGTGSSENLTADNGALISGYFNDDGITVYPYETFSGISFDSVQIQSDTWNNKNYKEAKVDGNYEAITIDNIIDLDIHNQSDLGFSHIELLNTKRGNIDTSGVDSDDSIFIGVYSNSSGWSNKFTIDTGEGNDSVTLANVQGSQYTRFDINLGTGDDQLDISTLSSSYKSYQERIAEGGDGFDVLITNGSNNVTFSGFEMVKGTGFNSTLSITKDILDNNSDNDVGLIITNIDVDFSSALNYTTQAVDAEHSTYLEQHGFDVDTFDLVTVDDGEYTLLIQHDDLLS</sequence>
<proteinExistence type="predicted"/>
<dbReference type="Proteomes" id="UP001589645">
    <property type="component" value="Unassembled WGS sequence"/>
</dbReference>
<dbReference type="EMBL" id="JBHMEP010000004">
    <property type="protein sequence ID" value="MFB9136201.1"/>
    <property type="molecule type" value="Genomic_DNA"/>
</dbReference>
<protein>
    <recommendedName>
        <fullName evidence="3">Hcalcium-binding protein</fullName>
    </recommendedName>
</protein>
<gene>
    <name evidence="1" type="ORF">ACFFUV_14605</name>
</gene>
<accession>A0ABV5HPM9</accession>
<dbReference type="RefSeq" id="WP_390194228.1">
    <property type="nucleotide sequence ID" value="NZ_JBHMEP010000004.1"/>
</dbReference>
<name>A0ABV5HPM9_9VIBR</name>
<organism evidence="1 2">
    <name type="scientific">Vibrio olivae</name>
    <dbReference type="NCBI Taxonomy" id="1243002"/>
    <lineage>
        <taxon>Bacteria</taxon>
        <taxon>Pseudomonadati</taxon>
        <taxon>Pseudomonadota</taxon>
        <taxon>Gammaproteobacteria</taxon>
        <taxon>Vibrionales</taxon>
        <taxon>Vibrionaceae</taxon>
        <taxon>Vibrio</taxon>
    </lineage>
</organism>
<keyword evidence="2" id="KW-1185">Reference proteome</keyword>
<evidence type="ECO:0000313" key="1">
    <source>
        <dbReference type="EMBL" id="MFB9136201.1"/>
    </source>
</evidence>
<evidence type="ECO:0008006" key="3">
    <source>
        <dbReference type="Google" id="ProtNLM"/>
    </source>
</evidence>
<comment type="caution">
    <text evidence="1">The sequence shown here is derived from an EMBL/GenBank/DDBJ whole genome shotgun (WGS) entry which is preliminary data.</text>
</comment>
<reference evidence="1 2" key="1">
    <citation type="submission" date="2024-09" db="EMBL/GenBank/DDBJ databases">
        <authorList>
            <person name="Sun Q."/>
            <person name="Mori K."/>
        </authorList>
    </citation>
    <scope>NUCLEOTIDE SEQUENCE [LARGE SCALE GENOMIC DNA]</scope>
    <source>
        <strain evidence="1 2">CECT 8064</strain>
    </source>
</reference>
<evidence type="ECO:0000313" key="2">
    <source>
        <dbReference type="Proteomes" id="UP001589645"/>
    </source>
</evidence>